<dbReference type="Proteomes" id="UP000228700">
    <property type="component" value="Unassembled WGS sequence"/>
</dbReference>
<dbReference type="PANTHER" id="PTHR32432:SF3">
    <property type="entry name" value="ETHANOLAMINE UTILIZATION PROTEIN EUTJ"/>
    <property type="match status" value="1"/>
</dbReference>
<sequence length="376" mass="41336">MANPFVTFFSGLFKKPGSSVLGIDIGSSSIKVVQLRRDKGKSILETYGELALGPYAGVEIGRATNLPQEKIIEALRDVLKESNVTTKDCGISIPSSSSLLSFVHMPVSDKAQLATMVPIEARKYVPVPISEVSLDYWPVPKEENSFSEFERTPSSDGKPHDQGTDIILVVIHNDVINRFSNISQATGLSTTFFEIEIFGSMRSVVDQSLDAELVFDMGAGSTKLYIIDRTILRSSHTINRGSQEITLALSRSLGMPVGEAEHIKRTIGLSPSPEHKNIREVIDLNLDYIFSETNRVITNYQHHYNKNLSRIILTGGGTLLKGFLEAARTRFQTEVILGDPFSKTEAPAFLEPVLKNAGPEFAVAIGIALRALQERE</sequence>
<reference evidence="2" key="1">
    <citation type="submission" date="2017-09" db="EMBL/GenBank/DDBJ databases">
        <title>Depth-based differentiation of microbial function through sediment-hosted aquifers and enrichment of novel symbionts in the deep terrestrial subsurface.</title>
        <authorList>
            <person name="Probst A.J."/>
            <person name="Ladd B."/>
            <person name="Jarett J.K."/>
            <person name="Geller-Mcgrath D.E."/>
            <person name="Sieber C.M.K."/>
            <person name="Emerson J.B."/>
            <person name="Anantharaman K."/>
            <person name="Thomas B.C."/>
            <person name="Malmstrom R."/>
            <person name="Stieglmeier M."/>
            <person name="Klingl A."/>
            <person name="Woyke T."/>
            <person name="Ryan C.M."/>
            <person name="Banfield J.F."/>
        </authorList>
    </citation>
    <scope>NUCLEOTIDE SEQUENCE [LARGE SCALE GENOMIC DNA]</scope>
</reference>
<comment type="caution">
    <text evidence="1">The sequence shown here is derived from an EMBL/GenBank/DDBJ whole genome shotgun (WGS) entry which is preliminary data.</text>
</comment>
<evidence type="ECO:0000313" key="2">
    <source>
        <dbReference type="Proteomes" id="UP000228700"/>
    </source>
</evidence>
<dbReference type="PIRSF" id="PIRSF019169">
    <property type="entry name" value="PilM"/>
    <property type="match status" value="1"/>
</dbReference>
<dbReference type="EMBL" id="PFEQ01000009">
    <property type="protein sequence ID" value="PJE74168.1"/>
    <property type="molecule type" value="Genomic_DNA"/>
</dbReference>
<dbReference type="CDD" id="cd24049">
    <property type="entry name" value="ASKHA_NBD_PilM"/>
    <property type="match status" value="1"/>
</dbReference>
<gene>
    <name evidence="1" type="ORF">COV01_01560</name>
</gene>
<accession>A0A2M8LC10</accession>
<protein>
    <recommendedName>
        <fullName evidence="3">SHS2 domain-containing protein</fullName>
    </recommendedName>
</protein>
<dbReference type="Gene3D" id="3.30.420.40">
    <property type="match status" value="2"/>
</dbReference>
<dbReference type="SUPFAM" id="SSF53067">
    <property type="entry name" value="Actin-like ATPase domain"/>
    <property type="match status" value="1"/>
</dbReference>
<evidence type="ECO:0000313" key="1">
    <source>
        <dbReference type="EMBL" id="PJE74168.1"/>
    </source>
</evidence>
<dbReference type="InterPro" id="IPR050696">
    <property type="entry name" value="FtsA/MreB"/>
</dbReference>
<dbReference type="Gene3D" id="3.30.1490.300">
    <property type="match status" value="1"/>
</dbReference>
<dbReference type="NCBIfam" id="TIGR01175">
    <property type="entry name" value="pilM"/>
    <property type="match status" value="1"/>
</dbReference>
<name>A0A2M8LC10_9BACT</name>
<dbReference type="InterPro" id="IPR005883">
    <property type="entry name" value="PilM"/>
</dbReference>
<evidence type="ECO:0008006" key="3">
    <source>
        <dbReference type="Google" id="ProtNLM"/>
    </source>
</evidence>
<dbReference type="PANTHER" id="PTHR32432">
    <property type="entry name" value="CELL DIVISION PROTEIN FTSA-RELATED"/>
    <property type="match status" value="1"/>
</dbReference>
<proteinExistence type="predicted"/>
<organism evidence="1 2">
    <name type="scientific">Candidatus Taylorbacteria bacterium CG10_big_fil_rev_8_21_14_0_10_41_48</name>
    <dbReference type="NCBI Taxonomy" id="1975024"/>
    <lineage>
        <taxon>Bacteria</taxon>
        <taxon>Candidatus Tayloriibacteriota</taxon>
    </lineage>
</organism>
<dbReference type="AlphaFoldDB" id="A0A2M8LC10"/>
<dbReference type="Pfam" id="PF11104">
    <property type="entry name" value="PilM_2"/>
    <property type="match status" value="1"/>
</dbReference>
<dbReference type="InterPro" id="IPR043129">
    <property type="entry name" value="ATPase_NBD"/>
</dbReference>